<evidence type="ECO:0000313" key="11">
    <source>
        <dbReference type="Proteomes" id="UP000077248"/>
    </source>
</evidence>
<accession>A0A177DGA4</accession>
<protein>
    <recommendedName>
        <fullName evidence="5">C2H2 type master regulator of conidiophore development brlA</fullName>
    </recommendedName>
</protein>
<dbReference type="GO" id="GO:0000785">
    <property type="term" value="C:chromatin"/>
    <property type="evidence" value="ECO:0007669"/>
    <property type="project" value="TreeGrafter"/>
</dbReference>
<dbReference type="GeneID" id="29109265"/>
<keyword evidence="1" id="KW-0479">Metal-binding</keyword>
<evidence type="ECO:0000259" key="8">
    <source>
        <dbReference type="PROSITE" id="PS50157"/>
    </source>
</evidence>
<dbReference type="SUPFAM" id="SSF57667">
    <property type="entry name" value="beta-beta-alpha zinc fingers"/>
    <property type="match status" value="1"/>
</dbReference>
<dbReference type="GO" id="GO:0000981">
    <property type="term" value="F:DNA-binding transcription factor activity, RNA polymerase II-specific"/>
    <property type="evidence" value="ECO:0007669"/>
    <property type="project" value="TreeGrafter"/>
</dbReference>
<keyword evidence="4" id="KW-0862">Zinc</keyword>
<reference evidence="9 11" key="1">
    <citation type="submission" date="2016-05" db="EMBL/GenBank/DDBJ databases">
        <title>Comparative analysis of secretome profiles of manganese(II)-oxidizing ascomycete fungi.</title>
        <authorList>
            <consortium name="DOE Joint Genome Institute"/>
            <person name="Zeiner C.A."/>
            <person name="Purvine S.O."/>
            <person name="Zink E.M."/>
            <person name="Wu S."/>
            <person name="Pasa-Tolic L."/>
            <person name="Chaput D.L."/>
            <person name="Haridas S."/>
            <person name="Grigoriev I.V."/>
            <person name="Santelli C.M."/>
            <person name="Hansel C.M."/>
        </authorList>
    </citation>
    <scope>NUCLEOTIDE SEQUENCE [LARGE SCALE GENOMIC DNA]</scope>
    <source>
        <strain evidence="9 11">SRC1lrK2f</strain>
    </source>
</reference>
<dbReference type="EMBL" id="KV441484">
    <property type="protein sequence ID" value="OAG18112.1"/>
    <property type="molecule type" value="Genomic_DNA"/>
</dbReference>
<reference evidence="12" key="2">
    <citation type="journal article" date="2019" name="bioRxiv">
        <title>Genomics, evolutionary history and diagnostics of the Alternaria alternata species group including apple and Asian pear pathotypes.</title>
        <authorList>
            <person name="Armitage A.D."/>
            <person name="Cockerton H.M."/>
            <person name="Sreenivasaprasad S."/>
            <person name="Woodhall J.W."/>
            <person name="Lane C.R."/>
            <person name="Harrison R.J."/>
            <person name="Clarkson J.P."/>
        </authorList>
    </citation>
    <scope>NUCLEOTIDE SEQUENCE [LARGE SCALE GENOMIC DNA]</scope>
    <source>
        <strain evidence="12">FERA 1177</strain>
    </source>
</reference>
<evidence type="ECO:0000256" key="1">
    <source>
        <dbReference type="ARBA" id="ARBA00022723"/>
    </source>
</evidence>
<dbReference type="FunFam" id="3.30.160.60:FF:000446">
    <property type="entry name" value="Zinc finger protein"/>
    <property type="match status" value="1"/>
</dbReference>
<evidence type="ECO:0000256" key="4">
    <source>
        <dbReference type="ARBA" id="ARBA00022833"/>
    </source>
</evidence>
<evidence type="ECO:0000256" key="5">
    <source>
        <dbReference type="ARBA" id="ARBA00044085"/>
    </source>
</evidence>
<evidence type="ECO:0000256" key="7">
    <source>
        <dbReference type="SAM" id="MobiDB-lite"/>
    </source>
</evidence>
<dbReference type="Gene3D" id="3.30.160.60">
    <property type="entry name" value="Classic Zinc Finger"/>
    <property type="match status" value="1"/>
</dbReference>
<evidence type="ECO:0000313" key="10">
    <source>
        <dbReference type="EMBL" id="RYN76646.1"/>
    </source>
</evidence>
<dbReference type="KEGG" id="aalt:CC77DRAFT_1010730"/>
<feature type="domain" description="C2H2-type" evidence="8">
    <location>
        <begin position="311"/>
        <end position="340"/>
    </location>
</feature>
<dbReference type="SMART" id="SM00355">
    <property type="entry name" value="ZnF_C2H2"/>
    <property type="match status" value="2"/>
</dbReference>
<organism evidence="9 11">
    <name type="scientific">Alternaria alternata</name>
    <name type="common">Alternaria rot fungus</name>
    <name type="synonym">Torula alternata</name>
    <dbReference type="NCBI Taxonomy" id="5599"/>
    <lineage>
        <taxon>Eukaryota</taxon>
        <taxon>Fungi</taxon>
        <taxon>Dikarya</taxon>
        <taxon>Ascomycota</taxon>
        <taxon>Pezizomycotina</taxon>
        <taxon>Dothideomycetes</taxon>
        <taxon>Pleosporomycetidae</taxon>
        <taxon>Pleosporales</taxon>
        <taxon>Pleosporineae</taxon>
        <taxon>Pleosporaceae</taxon>
        <taxon>Alternaria</taxon>
        <taxon>Alternaria sect. Alternaria</taxon>
        <taxon>Alternaria alternata complex</taxon>
    </lineage>
</organism>
<feature type="region of interest" description="Disordered" evidence="7">
    <location>
        <begin position="91"/>
        <end position="127"/>
    </location>
</feature>
<keyword evidence="2" id="KW-0677">Repeat</keyword>
<dbReference type="RefSeq" id="XP_018383533.1">
    <property type="nucleotide sequence ID" value="XM_018523671.1"/>
</dbReference>
<dbReference type="InterPro" id="IPR013087">
    <property type="entry name" value="Znf_C2H2_type"/>
</dbReference>
<dbReference type="GO" id="GO:0008270">
    <property type="term" value="F:zinc ion binding"/>
    <property type="evidence" value="ECO:0007669"/>
    <property type="project" value="UniProtKB-KW"/>
</dbReference>
<dbReference type="EMBL" id="PDXD01000011">
    <property type="protein sequence ID" value="RYN76646.1"/>
    <property type="molecule type" value="Genomic_DNA"/>
</dbReference>
<sequence>MAAHQPGLRRPILQLDKAAATKAKLRLPARTSDTVSHLDNYLEIPIPESPSLSKSLSESFSSGTLASTHDSITCSYCPTKFGGIHRERDYGRHGREKHKVETLEKSRHKSQSHISGIERGNVSSSESSGDLIGAAIRDNEVLIEFGNSVDNADTNEPTSSPNKLIERPLEEGVWADDSFAQFFGGGGGGGGEGQFGNPGPVATDGSQRNLKWKDGWKSTSAHKFCRRKLNYTISEDRTMHVLERRKARLIALEQPKSRVVKADQLAHEPGNGQRRRPRKRYPCPIVSCNKIFYREIHLGIHLNAHGDVKPFRCKIPECGQSFMHLSNFEDHERWHTAAPPLSA</sequence>
<evidence type="ECO:0000313" key="9">
    <source>
        <dbReference type="EMBL" id="OAG18112.1"/>
    </source>
</evidence>
<dbReference type="VEuPathDB" id="FungiDB:CC77DRAFT_1010730"/>
<dbReference type="GO" id="GO:0005667">
    <property type="term" value="C:transcription regulator complex"/>
    <property type="evidence" value="ECO:0007669"/>
    <property type="project" value="TreeGrafter"/>
</dbReference>
<dbReference type="PANTHER" id="PTHR14003:SF19">
    <property type="entry name" value="YY2 TRANSCRIPTION FACTOR"/>
    <property type="match status" value="1"/>
</dbReference>
<proteinExistence type="predicted"/>
<evidence type="ECO:0000256" key="3">
    <source>
        <dbReference type="ARBA" id="ARBA00022771"/>
    </source>
</evidence>
<dbReference type="Proteomes" id="UP000291422">
    <property type="component" value="Unassembled WGS sequence"/>
</dbReference>
<reference evidence="10" key="3">
    <citation type="journal article" date="2019" name="J. ISSAAS">
        <title>Genomics, evolutionary history and diagnostics of the Alternaria alternata species group including apple and Asian pear pathotypes.</title>
        <authorList>
            <person name="Armitage A.D."/>
            <person name="Cockerton H.M."/>
            <person name="Sreenivasaprasad S."/>
            <person name="Woodhall J."/>
            <person name="Lane C."/>
            <person name="Harrison R.J."/>
            <person name="Clarkson J.P."/>
        </authorList>
    </citation>
    <scope>NUCLEOTIDE SEQUENCE</scope>
    <source>
        <strain evidence="10">FERA 1177</strain>
    </source>
</reference>
<dbReference type="Proteomes" id="UP000077248">
    <property type="component" value="Unassembled WGS sequence"/>
</dbReference>
<dbReference type="PROSITE" id="PS50157">
    <property type="entry name" value="ZINC_FINGER_C2H2_2"/>
    <property type="match status" value="2"/>
</dbReference>
<keyword evidence="11" id="KW-1185">Reference proteome</keyword>
<gene>
    <name evidence="10" type="ORF">AA0117_g5546</name>
    <name evidence="9" type="ORF">CC77DRAFT_1010730</name>
</gene>
<dbReference type="PROSITE" id="PS00028">
    <property type="entry name" value="ZINC_FINGER_C2H2_1"/>
    <property type="match status" value="2"/>
</dbReference>
<name>A0A177DGA4_ALTAL</name>
<dbReference type="AlphaFoldDB" id="A0A177DGA4"/>
<dbReference type="PANTHER" id="PTHR14003">
    <property type="entry name" value="TRANSCRIPTIONAL REPRESSOR PROTEIN YY"/>
    <property type="match status" value="1"/>
</dbReference>
<dbReference type="InterPro" id="IPR036236">
    <property type="entry name" value="Znf_C2H2_sf"/>
</dbReference>
<keyword evidence="3 6" id="KW-0863">Zinc-finger</keyword>
<dbReference type="GO" id="GO:0000978">
    <property type="term" value="F:RNA polymerase II cis-regulatory region sequence-specific DNA binding"/>
    <property type="evidence" value="ECO:0007669"/>
    <property type="project" value="TreeGrafter"/>
</dbReference>
<evidence type="ECO:0000256" key="2">
    <source>
        <dbReference type="ARBA" id="ARBA00022737"/>
    </source>
</evidence>
<feature type="domain" description="C2H2-type" evidence="8">
    <location>
        <begin position="281"/>
        <end position="310"/>
    </location>
</feature>
<feature type="compositionally biased region" description="Basic and acidic residues" evidence="7">
    <location>
        <begin position="91"/>
        <end position="105"/>
    </location>
</feature>
<evidence type="ECO:0000256" key="6">
    <source>
        <dbReference type="PROSITE-ProRule" id="PRU00042"/>
    </source>
</evidence>
<evidence type="ECO:0000313" key="12">
    <source>
        <dbReference type="Proteomes" id="UP000291422"/>
    </source>
</evidence>
<dbReference type="Pfam" id="PF00096">
    <property type="entry name" value="zf-C2H2"/>
    <property type="match status" value="1"/>
</dbReference>